<dbReference type="EMBL" id="CM023482">
    <property type="protein sequence ID" value="KAH6940166.1"/>
    <property type="molecule type" value="Genomic_DNA"/>
</dbReference>
<comment type="caution">
    <text evidence="1">The sequence shown here is derived from an EMBL/GenBank/DDBJ whole genome shotgun (WGS) entry which is preliminary data.</text>
</comment>
<gene>
    <name evidence="1" type="ORF">HPB50_025974</name>
</gene>
<dbReference type="Proteomes" id="UP000821845">
    <property type="component" value="Chromosome 2"/>
</dbReference>
<organism evidence="1 2">
    <name type="scientific">Hyalomma asiaticum</name>
    <name type="common">Tick</name>
    <dbReference type="NCBI Taxonomy" id="266040"/>
    <lineage>
        <taxon>Eukaryota</taxon>
        <taxon>Metazoa</taxon>
        <taxon>Ecdysozoa</taxon>
        <taxon>Arthropoda</taxon>
        <taxon>Chelicerata</taxon>
        <taxon>Arachnida</taxon>
        <taxon>Acari</taxon>
        <taxon>Parasitiformes</taxon>
        <taxon>Ixodida</taxon>
        <taxon>Ixodoidea</taxon>
        <taxon>Ixodidae</taxon>
        <taxon>Hyalomminae</taxon>
        <taxon>Hyalomma</taxon>
    </lineage>
</organism>
<proteinExistence type="predicted"/>
<accession>A0ACB7T1Q0</accession>
<protein>
    <submittedName>
        <fullName evidence="1">Uncharacterized protein</fullName>
    </submittedName>
</protein>
<evidence type="ECO:0000313" key="1">
    <source>
        <dbReference type="EMBL" id="KAH6940166.1"/>
    </source>
</evidence>
<evidence type="ECO:0000313" key="2">
    <source>
        <dbReference type="Proteomes" id="UP000821845"/>
    </source>
</evidence>
<keyword evidence="2" id="KW-1185">Reference proteome</keyword>
<name>A0ACB7T1Q0_HYAAI</name>
<reference evidence="1" key="1">
    <citation type="submission" date="2020-05" db="EMBL/GenBank/DDBJ databases">
        <title>Large-scale comparative analyses of tick genomes elucidate their genetic diversity and vector capacities.</title>
        <authorList>
            <person name="Jia N."/>
            <person name="Wang J."/>
            <person name="Shi W."/>
            <person name="Du L."/>
            <person name="Sun Y."/>
            <person name="Zhan W."/>
            <person name="Jiang J."/>
            <person name="Wang Q."/>
            <person name="Zhang B."/>
            <person name="Ji P."/>
            <person name="Sakyi L.B."/>
            <person name="Cui X."/>
            <person name="Yuan T."/>
            <person name="Jiang B."/>
            <person name="Yang W."/>
            <person name="Lam T.T.-Y."/>
            <person name="Chang Q."/>
            <person name="Ding S."/>
            <person name="Wang X."/>
            <person name="Zhu J."/>
            <person name="Ruan X."/>
            <person name="Zhao L."/>
            <person name="Wei J."/>
            <person name="Que T."/>
            <person name="Du C."/>
            <person name="Cheng J."/>
            <person name="Dai P."/>
            <person name="Han X."/>
            <person name="Huang E."/>
            <person name="Gao Y."/>
            <person name="Liu J."/>
            <person name="Shao H."/>
            <person name="Ye R."/>
            <person name="Li L."/>
            <person name="Wei W."/>
            <person name="Wang X."/>
            <person name="Wang C."/>
            <person name="Yang T."/>
            <person name="Huo Q."/>
            <person name="Li W."/>
            <person name="Guo W."/>
            <person name="Chen H."/>
            <person name="Zhou L."/>
            <person name="Ni X."/>
            <person name="Tian J."/>
            <person name="Zhou Y."/>
            <person name="Sheng Y."/>
            <person name="Liu T."/>
            <person name="Pan Y."/>
            <person name="Xia L."/>
            <person name="Li J."/>
            <person name="Zhao F."/>
            <person name="Cao W."/>
        </authorList>
    </citation>
    <scope>NUCLEOTIDE SEQUENCE</scope>
    <source>
        <strain evidence="1">Hyas-2018</strain>
    </source>
</reference>
<sequence length="859" mass="96175">MSPMREDVFMMRLQVGSAPADTPGGAKMASLQTAYRALPSDDTEPEGTHESNYLIHTVPDSSPNLQPTTSGVCGALQVHVVSLTVVLHVYQYHQNHGFTCMMLHEILELAKFVFVVVFSTFFINCVDYPVLFQNVPPHHNGTKVTIRDVVIPSGQCVARFGFFTWLCLVVAVVYWLFRAIRVVCHLIQFIEIRAFYVHALHISASDLDNMTWHEVQRRVLEVQKDQQMCIHKQELTELDIYNRILRYKNYMVALVNKDVLPLHFTLPLLGPVVYLTQGLKYNLELILFWFPGAPFENTWHLREEYKRPANRDMLAQQLARQVVTQRYVPKTSCGVFGCCRRILWVGLVNLVLLPLVLAWQVMYFFYSYTDLIKREPGVLGLRTWSPYGRLFLRHFNELDHELNTRLCRGYRPACQYMSIFSSHIVIILAKNVTFFAGAPLAVLLLLTVIDEDVLAVEHVLMMVTVLGIIVAISRNLIPDENLVWRPERLMTSILAQIHYMPDHWKGLCHTTVVRDEFAHLFQYKAVRILEEVVSPVVTPLVLIFALRPRALEIVDFLRNFTVEVVGVGDVCSFALMDVRKHGSPQWRADDGEDDDHGGAGAASVIEPQPEQQRAQHGKTELSLMHFTLTNPHWVPPEGSTAFINNLKERVCTEATRLPALHREDNVLFNSLNSLSGINAEYSEMVSSVLRNNVAVGGSLVGSRMARSDLGSTSAAAQGVAAGERIRGGISRAEGPLATPSHASLLNSICVANEPYSSSVVGAEVSLESTAANMSFSTLFMHELHQRHLRVTTGRSLGATPPPAAVVDPESHSRLVWQGLPHILESPQEGSGEDGTSSSATRQPTASQQAAHPLRLPKPW</sequence>